<organism evidence="1">
    <name type="scientific">Lepeophtheirus salmonis</name>
    <name type="common">Salmon louse</name>
    <name type="synonym">Caligus salmonis</name>
    <dbReference type="NCBI Taxonomy" id="72036"/>
    <lineage>
        <taxon>Eukaryota</taxon>
        <taxon>Metazoa</taxon>
        <taxon>Ecdysozoa</taxon>
        <taxon>Arthropoda</taxon>
        <taxon>Crustacea</taxon>
        <taxon>Multicrustacea</taxon>
        <taxon>Hexanauplia</taxon>
        <taxon>Copepoda</taxon>
        <taxon>Siphonostomatoida</taxon>
        <taxon>Caligidae</taxon>
        <taxon>Lepeophtheirus</taxon>
    </lineage>
</organism>
<protein>
    <submittedName>
        <fullName evidence="1">Uncharacterized protein</fullName>
    </submittedName>
</protein>
<accession>A0A0K2TNC8</accession>
<name>A0A0K2TNC8_LEPSM</name>
<sequence>MKLATMFKKGNYTEKSNRWKLNRKLLQKDDVQKNLKEGVEMIAQDLEAGWNIRKALNKFNTRVKKNLKSVGSRKANARKKKETQISSLLEEGNDTGLLQELDEIMEYKMQGARDRARILNKKINSNNLNLLKLIEKSNGRKKMNEILVNGQKITLPLKIAKHVQDY</sequence>
<proteinExistence type="predicted"/>
<dbReference type="EMBL" id="HACA01009600">
    <property type="protein sequence ID" value="CDW26961.1"/>
    <property type="molecule type" value="Transcribed_RNA"/>
</dbReference>
<dbReference type="AlphaFoldDB" id="A0A0K2TNC8"/>
<reference evidence="1" key="1">
    <citation type="submission" date="2014-05" db="EMBL/GenBank/DDBJ databases">
        <authorList>
            <person name="Chronopoulou M."/>
        </authorList>
    </citation>
    <scope>NUCLEOTIDE SEQUENCE</scope>
    <source>
        <tissue evidence="1">Whole organism</tissue>
    </source>
</reference>
<evidence type="ECO:0000313" key="1">
    <source>
        <dbReference type="EMBL" id="CDW26961.1"/>
    </source>
</evidence>